<dbReference type="EMBL" id="CABFNB010000041">
    <property type="protein sequence ID" value="VTZ60178.1"/>
    <property type="molecule type" value="Genomic_DNA"/>
</dbReference>
<proteinExistence type="predicted"/>
<gene>
    <name evidence="1" type="ORF">EMEDMD4_1350005</name>
</gene>
<evidence type="ECO:0000313" key="1">
    <source>
        <dbReference type="EMBL" id="VTZ60178.1"/>
    </source>
</evidence>
<dbReference type="Proteomes" id="UP000507954">
    <property type="component" value="Unassembled WGS sequence"/>
</dbReference>
<name>A0A508WVY4_9HYPH</name>
<protein>
    <submittedName>
        <fullName evidence="1">Uncharacterized protein</fullName>
    </submittedName>
</protein>
<evidence type="ECO:0000313" key="2">
    <source>
        <dbReference type="Proteomes" id="UP000507954"/>
    </source>
</evidence>
<accession>A0A508WVY4</accession>
<reference evidence="1 2" key="1">
    <citation type="submission" date="2019-06" db="EMBL/GenBank/DDBJ databases">
        <authorList>
            <person name="Le Quere A."/>
            <person name="Colella S."/>
        </authorList>
    </citation>
    <scope>NUCLEOTIDE SEQUENCE [LARGE SCALE GENOMIC DNA]</scope>
    <source>
        <strain evidence="1">EmedicaeMD41</strain>
    </source>
</reference>
<sequence length="23" mass="2441">MGHPDRGDGLALEPEVLHVVPTT</sequence>
<organism evidence="1 2">
    <name type="scientific">Sinorhizobium medicae</name>
    <dbReference type="NCBI Taxonomy" id="110321"/>
    <lineage>
        <taxon>Bacteria</taxon>
        <taxon>Pseudomonadati</taxon>
        <taxon>Pseudomonadota</taxon>
        <taxon>Alphaproteobacteria</taxon>
        <taxon>Hyphomicrobiales</taxon>
        <taxon>Rhizobiaceae</taxon>
        <taxon>Sinorhizobium/Ensifer group</taxon>
        <taxon>Sinorhizobium</taxon>
    </lineage>
</organism>
<dbReference type="AlphaFoldDB" id="A0A508WVY4"/>